<feature type="domain" description="HTH araC/xylS-type" evidence="5">
    <location>
        <begin position="417"/>
        <end position="515"/>
    </location>
</feature>
<evidence type="ECO:0000259" key="6">
    <source>
        <dbReference type="PROSITE" id="PS50110"/>
    </source>
</evidence>
<feature type="modified residue" description="4-aspartylphosphate" evidence="4">
    <location>
        <position position="55"/>
    </location>
</feature>
<dbReference type="InterPro" id="IPR001789">
    <property type="entry name" value="Sig_transdc_resp-reg_receiver"/>
</dbReference>
<accession>A0A9D2NT70</accession>
<dbReference type="Pfam" id="PF12833">
    <property type="entry name" value="HTH_18"/>
    <property type="match status" value="1"/>
</dbReference>
<dbReference type="PANTHER" id="PTHR43280:SF2">
    <property type="entry name" value="HTH-TYPE TRANSCRIPTIONAL REGULATOR EXSA"/>
    <property type="match status" value="1"/>
</dbReference>
<reference evidence="7" key="2">
    <citation type="submission" date="2021-04" db="EMBL/GenBank/DDBJ databases">
        <authorList>
            <person name="Gilroy R."/>
        </authorList>
    </citation>
    <scope>NUCLEOTIDE SEQUENCE</scope>
    <source>
        <strain evidence="7">CHK187-11901</strain>
    </source>
</reference>
<gene>
    <name evidence="7" type="ORF">H9702_08195</name>
</gene>
<dbReference type="GO" id="GO:0003700">
    <property type="term" value="F:DNA-binding transcription factor activity"/>
    <property type="evidence" value="ECO:0007669"/>
    <property type="project" value="InterPro"/>
</dbReference>
<dbReference type="SMART" id="SM00342">
    <property type="entry name" value="HTH_ARAC"/>
    <property type="match status" value="1"/>
</dbReference>
<dbReference type="PANTHER" id="PTHR43280">
    <property type="entry name" value="ARAC-FAMILY TRANSCRIPTIONAL REGULATOR"/>
    <property type="match status" value="1"/>
</dbReference>
<reference evidence="7" key="1">
    <citation type="journal article" date="2021" name="PeerJ">
        <title>Extensive microbial diversity within the chicken gut microbiome revealed by metagenomics and culture.</title>
        <authorList>
            <person name="Gilroy R."/>
            <person name="Ravi A."/>
            <person name="Getino M."/>
            <person name="Pursley I."/>
            <person name="Horton D.L."/>
            <person name="Alikhan N.F."/>
            <person name="Baker D."/>
            <person name="Gharbi K."/>
            <person name="Hall N."/>
            <person name="Watson M."/>
            <person name="Adriaenssens E.M."/>
            <person name="Foster-Nyarko E."/>
            <person name="Jarju S."/>
            <person name="Secka A."/>
            <person name="Antonio M."/>
            <person name="Oren A."/>
            <person name="Chaudhuri R.R."/>
            <person name="La Ragione R."/>
            <person name="Hildebrand F."/>
            <person name="Pallen M.J."/>
        </authorList>
    </citation>
    <scope>NUCLEOTIDE SEQUENCE</scope>
    <source>
        <strain evidence="7">CHK187-11901</strain>
    </source>
</reference>
<dbReference type="Gene3D" id="3.40.50.2300">
    <property type="match status" value="1"/>
</dbReference>
<dbReference type="GO" id="GO:0000160">
    <property type="term" value="P:phosphorelay signal transduction system"/>
    <property type="evidence" value="ECO:0007669"/>
    <property type="project" value="InterPro"/>
</dbReference>
<dbReference type="GO" id="GO:0043565">
    <property type="term" value="F:sequence-specific DNA binding"/>
    <property type="evidence" value="ECO:0007669"/>
    <property type="project" value="InterPro"/>
</dbReference>
<evidence type="ECO:0000256" key="3">
    <source>
        <dbReference type="ARBA" id="ARBA00023163"/>
    </source>
</evidence>
<evidence type="ECO:0000259" key="5">
    <source>
        <dbReference type="PROSITE" id="PS01124"/>
    </source>
</evidence>
<keyword evidence="4" id="KW-0597">Phosphoprotein</keyword>
<feature type="domain" description="Response regulatory" evidence="6">
    <location>
        <begin position="3"/>
        <end position="120"/>
    </location>
</feature>
<dbReference type="InterPro" id="IPR018060">
    <property type="entry name" value="HTH_AraC"/>
</dbReference>
<sequence length="516" mass="60264">MYSVMIVDKHKQMYSMYRDLIPWQKYQFDIISYCDSEAQAMEHFCEYRHDLIITDVGLRSGDGISLLRHLKACSPGCHVIICSNEHDMDTVRSAWRSGCMDYFECDAFCAERLIENIEMILDSKDTMTKGEGWRAELERQLGLIRDGETVDRTALMPLLQHRELAILQGRYRLLCFRMDNVQKTFASGLFNDRRRLKRELAHVVDSVMRERCLYTLLFSKSHSGVIITGQMEDDEAVRCGKLLSERFKSALPLTVSLSISSPCEGVQDFINTYIGYAKHHYDRFYYGDGCVMKRDEIRFRSLDFSGIRYKETFVKLAGASDFTNCRELITTMLKEMKEQQIDPMDVVYYCRSIVYAVDQQLLTHTGGKRSLMLGRMQKVFERTETVTQLQEDFSEIMKDAEAWSFNYAGGTYSRTVQDIIQYVDMHLAEKITLDQIAESVQRTPIHISRIFKKQTGENLMQYINRKKMDHAAKLMELPHLKIKDIAEAVGMKDQLYFNKVFRRFYQESPRAYRSKL</sequence>
<dbReference type="PROSITE" id="PS50110">
    <property type="entry name" value="RESPONSE_REGULATORY"/>
    <property type="match status" value="1"/>
</dbReference>
<proteinExistence type="predicted"/>
<name>A0A9D2NT70_9FIRM</name>
<evidence type="ECO:0000256" key="4">
    <source>
        <dbReference type="PROSITE-ProRule" id="PRU00169"/>
    </source>
</evidence>
<evidence type="ECO:0000313" key="8">
    <source>
        <dbReference type="Proteomes" id="UP000823896"/>
    </source>
</evidence>
<dbReference type="SUPFAM" id="SSF52172">
    <property type="entry name" value="CheY-like"/>
    <property type="match status" value="1"/>
</dbReference>
<organism evidence="7 8">
    <name type="scientific">Candidatus Merdibacter merdavium</name>
    <dbReference type="NCBI Taxonomy" id="2838692"/>
    <lineage>
        <taxon>Bacteria</taxon>
        <taxon>Bacillati</taxon>
        <taxon>Bacillota</taxon>
        <taxon>Erysipelotrichia</taxon>
        <taxon>Erysipelotrichales</taxon>
        <taxon>Erysipelotrichaceae</taxon>
        <taxon>Merdibacter</taxon>
    </lineage>
</organism>
<dbReference type="CDD" id="cd00156">
    <property type="entry name" value="REC"/>
    <property type="match status" value="1"/>
</dbReference>
<evidence type="ECO:0000256" key="2">
    <source>
        <dbReference type="ARBA" id="ARBA00023125"/>
    </source>
</evidence>
<dbReference type="Proteomes" id="UP000823896">
    <property type="component" value="Unassembled WGS sequence"/>
</dbReference>
<evidence type="ECO:0000313" key="7">
    <source>
        <dbReference type="EMBL" id="HJC37091.1"/>
    </source>
</evidence>
<keyword evidence="3" id="KW-0804">Transcription</keyword>
<dbReference type="InterPro" id="IPR009057">
    <property type="entry name" value="Homeodomain-like_sf"/>
</dbReference>
<dbReference type="SUPFAM" id="SSF46689">
    <property type="entry name" value="Homeodomain-like"/>
    <property type="match status" value="2"/>
</dbReference>
<dbReference type="AlphaFoldDB" id="A0A9D2NT70"/>
<dbReference type="Gene3D" id="1.10.10.60">
    <property type="entry name" value="Homeodomain-like"/>
    <property type="match status" value="2"/>
</dbReference>
<dbReference type="InterPro" id="IPR011006">
    <property type="entry name" value="CheY-like_superfamily"/>
</dbReference>
<dbReference type="InterPro" id="IPR018062">
    <property type="entry name" value="HTH_AraC-typ_CS"/>
</dbReference>
<dbReference type="PROSITE" id="PS00041">
    <property type="entry name" value="HTH_ARAC_FAMILY_1"/>
    <property type="match status" value="1"/>
</dbReference>
<comment type="caution">
    <text evidence="7">The sequence shown here is derived from an EMBL/GenBank/DDBJ whole genome shotgun (WGS) entry which is preliminary data.</text>
</comment>
<protein>
    <submittedName>
        <fullName evidence="7">Helix-turn-helix domain-containing protein</fullName>
    </submittedName>
</protein>
<evidence type="ECO:0000256" key="1">
    <source>
        <dbReference type="ARBA" id="ARBA00023015"/>
    </source>
</evidence>
<dbReference type="Pfam" id="PF00072">
    <property type="entry name" value="Response_reg"/>
    <property type="match status" value="1"/>
</dbReference>
<keyword evidence="2" id="KW-0238">DNA-binding</keyword>
<dbReference type="PROSITE" id="PS01124">
    <property type="entry name" value="HTH_ARAC_FAMILY_2"/>
    <property type="match status" value="1"/>
</dbReference>
<keyword evidence="1" id="KW-0805">Transcription regulation</keyword>
<dbReference type="EMBL" id="DWWM01000052">
    <property type="protein sequence ID" value="HJC37091.1"/>
    <property type="molecule type" value="Genomic_DNA"/>
</dbReference>
<dbReference type="SMART" id="SM00448">
    <property type="entry name" value="REC"/>
    <property type="match status" value="1"/>
</dbReference>